<dbReference type="Pfam" id="PF00008">
    <property type="entry name" value="EGF"/>
    <property type="match status" value="1"/>
</dbReference>
<comment type="caution">
    <text evidence="13">The sequence shown here is derived from an EMBL/GenBank/DDBJ whole genome shotgun (WGS) entry which is preliminary data.</text>
</comment>
<dbReference type="PANTHER" id="PTHR24270">
    <property type="entry name" value="LOW-DENSITY LIPOPROTEIN RECEPTOR-RELATED"/>
    <property type="match status" value="1"/>
</dbReference>
<evidence type="ECO:0000256" key="10">
    <source>
        <dbReference type="SAM" id="Phobius"/>
    </source>
</evidence>
<dbReference type="EMBL" id="CAJOBQ010000949">
    <property type="protein sequence ID" value="CAF4437939.1"/>
    <property type="molecule type" value="Genomic_DNA"/>
</dbReference>
<keyword evidence="9" id="KW-0862">Zinc</keyword>
<dbReference type="CDD" id="cd00112">
    <property type="entry name" value="LDLa"/>
    <property type="match status" value="2"/>
</dbReference>
<evidence type="ECO:0000313" key="13">
    <source>
        <dbReference type="EMBL" id="CAF3715271.1"/>
    </source>
</evidence>
<protein>
    <submittedName>
        <fullName evidence="13">Uncharacterized protein</fullName>
    </submittedName>
</protein>
<evidence type="ECO:0000313" key="15">
    <source>
        <dbReference type="Proteomes" id="UP000663869"/>
    </source>
</evidence>
<feature type="disulfide bond" evidence="8">
    <location>
        <begin position="212"/>
        <end position="224"/>
    </location>
</feature>
<keyword evidence="6 7" id="KW-1015">Disulfide bond</keyword>
<organism evidence="13 15">
    <name type="scientific">Rotaria socialis</name>
    <dbReference type="NCBI Taxonomy" id="392032"/>
    <lineage>
        <taxon>Eukaryota</taxon>
        <taxon>Metazoa</taxon>
        <taxon>Spiralia</taxon>
        <taxon>Gnathifera</taxon>
        <taxon>Rotifera</taxon>
        <taxon>Eurotatoria</taxon>
        <taxon>Bdelloidea</taxon>
        <taxon>Philodinida</taxon>
        <taxon>Philodinidae</taxon>
        <taxon>Rotaria</taxon>
    </lineage>
</organism>
<comment type="caution">
    <text evidence="7">Lacks conserved residue(s) required for the propagation of feature annotation.</text>
</comment>
<feature type="domain" description="EGF-like" evidence="11">
    <location>
        <begin position="950"/>
        <end position="984"/>
    </location>
</feature>
<keyword evidence="9" id="KW-0863">Zinc-finger</keyword>
<dbReference type="PANTHER" id="PTHR24270:SF61">
    <property type="entry name" value="EGF-LIKE DOMAIN-CONTAINING PROTEIN"/>
    <property type="match status" value="1"/>
</dbReference>
<name>A0A818VS25_9BILA</name>
<dbReference type="Pfam" id="PF00057">
    <property type="entry name" value="Ldl_recept_a"/>
    <property type="match status" value="1"/>
</dbReference>
<feature type="domain" description="C3H1-type" evidence="12">
    <location>
        <begin position="1196"/>
        <end position="1227"/>
    </location>
</feature>
<dbReference type="Gene3D" id="2.10.25.10">
    <property type="entry name" value="Laminin"/>
    <property type="match status" value="2"/>
</dbReference>
<keyword evidence="3" id="KW-0677">Repeat</keyword>
<accession>A0A818VS25</accession>
<dbReference type="Proteomes" id="UP000663862">
    <property type="component" value="Unassembled WGS sequence"/>
</dbReference>
<dbReference type="GO" id="GO:0008270">
    <property type="term" value="F:zinc ion binding"/>
    <property type="evidence" value="ECO:0007669"/>
    <property type="project" value="UniProtKB-KW"/>
</dbReference>
<dbReference type="Proteomes" id="UP000663869">
    <property type="component" value="Unassembled WGS sequence"/>
</dbReference>
<comment type="subcellular location">
    <subcellularLocation>
        <location evidence="1">Membrane</location>
        <topology evidence="1">Single-pass membrane protein</topology>
    </subcellularLocation>
</comment>
<keyword evidence="9" id="KW-0479">Metal-binding</keyword>
<dbReference type="PRINTS" id="PR00261">
    <property type="entry name" value="LDLRECEPTOR"/>
</dbReference>
<dbReference type="EMBL" id="CAJNYU010003962">
    <property type="protein sequence ID" value="CAF3715271.1"/>
    <property type="molecule type" value="Genomic_DNA"/>
</dbReference>
<evidence type="ECO:0000313" key="14">
    <source>
        <dbReference type="EMBL" id="CAF4437939.1"/>
    </source>
</evidence>
<evidence type="ECO:0000256" key="1">
    <source>
        <dbReference type="ARBA" id="ARBA00004167"/>
    </source>
</evidence>
<feature type="transmembrane region" description="Helical" evidence="10">
    <location>
        <begin position="1253"/>
        <end position="1276"/>
    </location>
</feature>
<feature type="disulfide bond" evidence="7">
    <location>
        <begin position="1017"/>
        <end position="1026"/>
    </location>
</feature>
<dbReference type="SMART" id="SM00181">
    <property type="entry name" value="EGF"/>
    <property type="match status" value="3"/>
</dbReference>
<dbReference type="InterPro" id="IPR050685">
    <property type="entry name" value="LDLR"/>
</dbReference>
<dbReference type="InterPro" id="IPR036055">
    <property type="entry name" value="LDL_receptor-like_sf"/>
</dbReference>
<evidence type="ECO:0000256" key="4">
    <source>
        <dbReference type="ARBA" id="ARBA00022989"/>
    </source>
</evidence>
<dbReference type="Gene3D" id="4.10.400.10">
    <property type="entry name" value="Low-density Lipoprotein Receptor"/>
    <property type="match status" value="2"/>
</dbReference>
<evidence type="ECO:0000259" key="11">
    <source>
        <dbReference type="PROSITE" id="PS50026"/>
    </source>
</evidence>
<keyword evidence="5 10" id="KW-0472">Membrane</keyword>
<dbReference type="PROSITE" id="PS01186">
    <property type="entry name" value="EGF_2"/>
    <property type="match status" value="1"/>
</dbReference>
<gene>
    <name evidence="13" type="ORF">FME351_LOCUS28687</name>
    <name evidence="14" type="ORF">TSG867_LOCUS15914</name>
</gene>
<dbReference type="PROSITE" id="PS50103">
    <property type="entry name" value="ZF_C3H1"/>
    <property type="match status" value="1"/>
</dbReference>
<feature type="domain" description="EGF-like" evidence="11">
    <location>
        <begin position="986"/>
        <end position="1027"/>
    </location>
</feature>
<evidence type="ECO:0000256" key="9">
    <source>
        <dbReference type="PROSITE-ProRule" id="PRU00723"/>
    </source>
</evidence>
<evidence type="ECO:0000256" key="2">
    <source>
        <dbReference type="ARBA" id="ARBA00022692"/>
    </source>
</evidence>
<dbReference type="InterPro" id="IPR000742">
    <property type="entry name" value="EGF"/>
</dbReference>
<dbReference type="SMART" id="SM00192">
    <property type="entry name" value="LDLa"/>
    <property type="match status" value="6"/>
</dbReference>
<evidence type="ECO:0000256" key="6">
    <source>
        <dbReference type="ARBA" id="ARBA00023157"/>
    </source>
</evidence>
<feature type="disulfide bond" evidence="7">
    <location>
        <begin position="974"/>
        <end position="983"/>
    </location>
</feature>
<evidence type="ECO:0000256" key="7">
    <source>
        <dbReference type="PROSITE-ProRule" id="PRU00076"/>
    </source>
</evidence>
<dbReference type="SUPFAM" id="SSF57196">
    <property type="entry name" value="EGF/Laminin"/>
    <property type="match status" value="2"/>
</dbReference>
<dbReference type="InterPro" id="IPR000571">
    <property type="entry name" value="Znf_CCCH"/>
</dbReference>
<dbReference type="SUPFAM" id="SSF57424">
    <property type="entry name" value="LDL receptor-like module"/>
    <property type="match status" value="3"/>
</dbReference>
<dbReference type="PROSITE" id="PS00022">
    <property type="entry name" value="EGF_1"/>
    <property type="match status" value="3"/>
</dbReference>
<evidence type="ECO:0000256" key="5">
    <source>
        <dbReference type="ARBA" id="ARBA00023136"/>
    </source>
</evidence>
<dbReference type="PROSITE" id="PS50068">
    <property type="entry name" value="LDLRA_2"/>
    <property type="match status" value="3"/>
</dbReference>
<reference evidence="13" key="1">
    <citation type="submission" date="2021-02" db="EMBL/GenBank/DDBJ databases">
        <authorList>
            <person name="Nowell W R."/>
        </authorList>
    </citation>
    <scope>NUCLEOTIDE SEQUENCE</scope>
</reference>
<sequence>MMLTTSNGHQFNAYFTDRWHEPTLMHDCLYYNSTDDFPDYEGGWYGLSQIIQYCIRPEPFEVVNSALLNVHGTVHTFNELRQQQVTSQQLCEWSAPVDLAEDYQVYLDNPNELFPNQTFNNCTRPWFGQFCQFRFDEDKSLSDIVKMSLASKSQHSENAFEITNLTCYMHLNCRTGPEPRCLDWRDVCDGKIDCMNDNDDERYCVELEISICGKDEFQCHNGQCIPMEFYRNDRANPDCLDGSDEKGSFACSEDPTMRCEDRSSGLGFTPELQYITFNCGDGNPVDIGDSRDCEKGRLSLFTKTIFSKINNPFLTIECWSAMIDSLEIKKHMNIGIQTNSPCQKSGSRCNAFISAHCPTLFAFPFFPTLFGHIYLYYSQNQSIDEVLASRNPIKPHYVCYNEQLCPFLTWTIRINGSTCRLFNGFSQKSDWFGMLKDLASIFWTYTTNNISEQHCKNDGFYQCKNSTKCILNRRLTDGFVDCIDGSDESSNYSCTVNDDLRFSCSSENKCLSHLLWLDGYKDCYHGEDEISPETSSNTESISFGTLCDGFIEINLNQYIVNTSVETDETNCDHWPCSNIYTRCDGFWNCKNGADELNCTNLSSKCLPNEFVCVLPESFSLGCLPAIRAGDEHVDSFGGSDERFYCRNKVADDPDKRYRCSNSTKCIDIFGMCRFKEMCPFGDDDRFCESSRFDDGLCFEYTNYPELEHYPNYKLFCALSEASKPSVVHFALTRRKRGATETSTISHQENVVLSWHQNHYTKSLQVAWLCNRGLLTWHLTHEKLVYQCLCSQAYYGSRCQFQSQRLSLSFRVQTFEMRTAFNLVIILMDNTSKIHSHEQCIYYGVRDCNVQFGLNLLYSSRSKNDSMKYIVRIDVFEKLALKYRASWQFVVQFSFLPVYRIATFLKIPMEASDTSKKCSPKCLNGECLLYTNTQAPFCRCFHRWFGSFCEKAHQCNCANGSICLGSGNSNAICVCPLSKYGPRCLLTRSSCNPNLCFNAGLCVPTDERVAERDFSCICKQGYTGVQCKSEESSIEISFLDMSIPTPVFVHFITVMVNAPSLRVTTIRKLAFDQNTVIVKQTTEYHIIFVQFSSYYYLAYVEPEFVPSASLNLPLVTSNRCYRIDQLLNSTLMALNLIERMKYYHIPCLKDERLKCFYDEEHMCLCTIEHHANCFDFDHNMTYDCQRSIYCQNDAQCFQDHPTCPSFMICVCGECSYGSRCQFTSNGFTLSLEAILGYQIHPHITLKRQPTIVKVSVVVVMGLVVLSLINGTILIITFQSDKLRKVGSDLYLFVSSIISIFTAVIFALKFWLVVFAQQGTVTNRAFLSFSCIISDGLFQVFRSFASWLHAAVIAERAFGVSKGVSFDISKTKQIARTTMSILFCFEILSNIQDLLNRHLIDDIEEQRT</sequence>
<dbReference type="GO" id="GO:0016192">
    <property type="term" value="P:vesicle-mediated transport"/>
    <property type="evidence" value="ECO:0007669"/>
    <property type="project" value="UniProtKB-ARBA"/>
</dbReference>
<feature type="transmembrane region" description="Helical" evidence="10">
    <location>
        <begin position="1288"/>
        <end position="1312"/>
    </location>
</feature>
<dbReference type="InterPro" id="IPR002172">
    <property type="entry name" value="LDrepeatLR_classA_rpt"/>
</dbReference>
<evidence type="ECO:0000256" key="8">
    <source>
        <dbReference type="PROSITE-ProRule" id="PRU00124"/>
    </source>
</evidence>
<proteinExistence type="predicted"/>
<keyword evidence="2 10" id="KW-0812">Transmembrane</keyword>
<keyword evidence="7" id="KW-0245">EGF-like domain</keyword>
<evidence type="ECO:0000259" key="12">
    <source>
        <dbReference type="PROSITE" id="PS50103"/>
    </source>
</evidence>
<dbReference type="GO" id="GO:0005886">
    <property type="term" value="C:plasma membrane"/>
    <property type="evidence" value="ECO:0007669"/>
    <property type="project" value="TreeGrafter"/>
</dbReference>
<keyword evidence="4 10" id="KW-1133">Transmembrane helix</keyword>
<evidence type="ECO:0000256" key="3">
    <source>
        <dbReference type="ARBA" id="ARBA00022737"/>
    </source>
</evidence>
<dbReference type="PROSITE" id="PS50026">
    <property type="entry name" value="EGF_3"/>
    <property type="match status" value="2"/>
</dbReference>
<feature type="zinc finger region" description="C3H1-type" evidence="9">
    <location>
        <begin position="1196"/>
        <end position="1227"/>
    </location>
</feature>